<reference evidence="6 7" key="1">
    <citation type="journal article" date="2018" name="BMC Genomics">
        <title>Comparative genome analyses reveal sequence features reflecting distinct modes of host-adaptation between dicot and monocot powdery mildew.</title>
        <authorList>
            <person name="Wu Y."/>
            <person name="Ma X."/>
            <person name="Pan Z."/>
            <person name="Kale S.D."/>
            <person name="Song Y."/>
            <person name="King H."/>
            <person name="Zhang Q."/>
            <person name="Presley C."/>
            <person name="Deng X."/>
            <person name="Wei C.I."/>
            <person name="Xiao S."/>
        </authorList>
    </citation>
    <scope>NUCLEOTIDE SEQUENCE [LARGE SCALE GENOMIC DNA]</scope>
    <source>
        <strain evidence="6">UCSC1</strain>
    </source>
</reference>
<dbReference type="Gene3D" id="4.10.95.10">
    <property type="entry name" value="Cytochrome c oxidase, subunit VIa"/>
    <property type="match status" value="1"/>
</dbReference>
<gene>
    <name evidence="6" type="ORF">GcC1_052034</name>
</gene>
<dbReference type="AlphaFoldDB" id="A0A420IWE0"/>
<organism evidence="6 7">
    <name type="scientific">Golovinomyces cichoracearum</name>
    <dbReference type="NCBI Taxonomy" id="62708"/>
    <lineage>
        <taxon>Eukaryota</taxon>
        <taxon>Fungi</taxon>
        <taxon>Dikarya</taxon>
        <taxon>Ascomycota</taxon>
        <taxon>Pezizomycotina</taxon>
        <taxon>Leotiomycetes</taxon>
        <taxon>Erysiphales</taxon>
        <taxon>Erysiphaceae</taxon>
        <taxon>Golovinomyces</taxon>
    </lineage>
</organism>
<keyword evidence="2" id="KW-0999">Mitochondrion inner membrane</keyword>
<comment type="subcellular location">
    <subcellularLocation>
        <location evidence="1">Mitochondrion inner membrane</location>
    </subcellularLocation>
</comment>
<dbReference type="Proteomes" id="UP000285405">
    <property type="component" value="Unassembled WGS sequence"/>
</dbReference>
<sequence>MLRISQRIPFTTRISVPITPGGQRFSSSGSTRLNGLPDNAFNRERQAIKDHAAATSVGTPLKMDSIIASVNAWVLWKEHWEHFSHLPPLEERTQYAYQNIRTKNFFWGDGDKTLL</sequence>
<comment type="caution">
    <text evidence="6">The sequence shown here is derived from an EMBL/GenBank/DDBJ whole genome shotgun (WGS) entry which is preliminary data.</text>
</comment>
<evidence type="ECO:0000256" key="4">
    <source>
        <dbReference type="ARBA" id="ARBA00023128"/>
    </source>
</evidence>
<dbReference type="GO" id="GO:0005743">
    <property type="term" value="C:mitochondrial inner membrane"/>
    <property type="evidence" value="ECO:0007669"/>
    <property type="project" value="UniProtKB-SubCell"/>
</dbReference>
<proteinExistence type="predicted"/>
<evidence type="ECO:0000256" key="2">
    <source>
        <dbReference type="ARBA" id="ARBA00022792"/>
    </source>
</evidence>
<keyword evidence="3" id="KW-0809">Transit peptide</keyword>
<dbReference type="EMBL" id="MCBR01005207">
    <property type="protein sequence ID" value="RKF78850.1"/>
    <property type="molecule type" value="Genomic_DNA"/>
</dbReference>
<name>A0A420IWE0_9PEZI</name>
<accession>A0A420IWE0</accession>
<evidence type="ECO:0000313" key="6">
    <source>
        <dbReference type="EMBL" id="RKF78850.1"/>
    </source>
</evidence>
<evidence type="ECO:0000256" key="1">
    <source>
        <dbReference type="ARBA" id="ARBA00004273"/>
    </source>
</evidence>
<dbReference type="InterPro" id="IPR001349">
    <property type="entry name" value="Cyt_c_oxidase_su6a"/>
</dbReference>
<evidence type="ECO:0000256" key="5">
    <source>
        <dbReference type="ARBA" id="ARBA00023136"/>
    </source>
</evidence>
<dbReference type="InterPro" id="IPR036418">
    <property type="entry name" value="Cyt_c_oxidase_su6a_sf"/>
</dbReference>
<evidence type="ECO:0000313" key="7">
    <source>
        <dbReference type="Proteomes" id="UP000285405"/>
    </source>
</evidence>
<keyword evidence="5" id="KW-0472">Membrane</keyword>
<evidence type="ECO:0000256" key="3">
    <source>
        <dbReference type="ARBA" id="ARBA00022946"/>
    </source>
</evidence>
<dbReference type="Pfam" id="PF02046">
    <property type="entry name" value="COX6A"/>
    <property type="match status" value="1"/>
</dbReference>
<dbReference type="SUPFAM" id="SSF81411">
    <property type="entry name" value="Mitochondrial cytochrome c oxidase subunit VIa"/>
    <property type="match status" value="1"/>
</dbReference>
<dbReference type="OrthoDB" id="5947505at2759"/>
<keyword evidence="4" id="KW-0496">Mitochondrion</keyword>
<protein>
    <submittedName>
        <fullName evidence="6">Uncharacterized protein</fullName>
    </submittedName>
</protein>